<reference evidence="2 3" key="1">
    <citation type="submission" date="2015-03" db="EMBL/GenBank/DDBJ databases">
        <authorList>
            <person name="Hassan Y.I."/>
            <person name="Lepp D."/>
            <person name="Zhou T."/>
        </authorList>
    </citation>
    <scope>NUCLEOTIDE SEQUENCE [LARGE SCALE GENOMIC DNA]</scope>
    <source>
        <strain evidence="2 3">GH2-10</strain>
    </source>
</reference>
<dbReference type="RefSeq" id="WP_046141887.1">
    <property type="nucleotide sequence ID" value="NZ_LAJG01000014.1"/>
</dbReference>
<comment type="caution">
    <text evidence="2">The sequence shown here is derived from an EMBL/GenBank/DDBJ whole genome shotgun (WGS) entry which is preliminary data.</text>
</comment>
<dbReference type="Proteomes" id="UP000033514">
    <property type="component" value="Unassembled WGS sequence"/>
</dbReference>
<sequence>MTRELLLAAFIMGVGLCIAGAGTHLYQALARQQAILRIDGRTLFGAAGHLAMSIVCGPYIMLQMGWQHEDDGTLSMTSALIGALVAFSWAFVTGLFFMSVYVMTTRGPF</sequence>
<feature type="transmembrane region" description="Helical" evidence="1">
    <location>
        <begin position="81"/>
        <end position="103"/>
    </location>
</feature>
<keyword evidence="3" id="KW-1185">Reference proteome</keyword>
<protein>
    <submittedName>
        <fullName evidence="2">Uncharacterized protein</fullName>
    </submittedName>
</protein>
<keyword evidence="1" id="KW-0812">Transmembrane</keyword>
<dbReference type="OrthoDB" id="7949320at2"/>
<proteinExistence type="predicted"/>
<keyword evidence="1" id="KW-0472">Membrane</keyword>
<organism evidence="2 3">
    <name type="scientific">Devosia soli</name>
    <dbReference type="NCBI Taxonomy" id="361041"/>
    <lineage>
        <taxon>Bacteria</taxon>
        <taxon>Pseudomonadati</taxon>
        <taxon>Pseudomonadota</taxon>
        <taxon>Alphaproteobacteria</taxon>
        <taxon>Hyphomicrobiales</taxon>
        <taxon>Devosiaceae</taxon>
        <taxon>Devosia</taxon>
    </lineage>
</organism>
<name>A0A0F5LC07_9HYPH</name>
<accession>A0A0F5LC07</accession>
<evidence type="ECO:0000313" key="3">
    <source>
        <dbReference type="Proteomes" id="UP000033514"/>
    </source>
</evidence>
<dbReference type="InterPro" id="IPR053803">
    <property type="entry name" value="DUF6949"/>
</dbReference>
<keyword evidence="1" id="KW-1133">Transmembrane helix</keyword>
<dbReference type="Pfam" id="PF22258">
    <property type="entry name" value="DUF6949"/>
    <property type="match status" value="1"/>
</dbReference>
<evidence type="ECO:0000256" key="1">
    <source>
        <dbReference type="SAM" id="Phobius"/>
    </source>
</evidence>
<dbReference type="EMBL" id="LAJG01000014">
    <property type="protein sequence ID" value="KKB79815.1"/>
    <property type="molecule type" value="Genomic_DNA"/>
</dbReference>
<feature type="transmembrane region" description="Helical" evidence="1">
    <location>
        <begin position="6"/>
        <end position="30"/>
    </location>
</feature>
<dbReference type="PATRIC" id="fig|361041.3.peg.263"/>
<feature type="transmembrane region" description="Helical" evidence="1">
    <location>
        <begin position="42"/>
        <end position="61"/>
    </location>
</feature>
<dbReference type="AlphaFoldDB" id="A0A0F5LC07"/>
<gene>
    <name evidence="2" type="ORF">VW35_04785</name>
</gene>
<evidence type="ECO:0000313" key="2">
    <source>
        <dbReference type="EMBL" id="KKB79815.1"/>
    </source>
</evidence>